<dbReference type="Proteomes" id="UP000799779">
    <property type="component" value="Unassembled WGS sequence"/>
</dbReference>
<proteinExistence type="predicted"/>
<reference evidence="1" key="1">
    <citation type="journal article" date="2020" name="Stud. Mycol.">
        <title>101 Dothideomycetes genomes: a test case for predicting lifestyles and emergence of pathogens.</title>
        <authorList>
            <person name="Haridas S."/>
            <person name="Albert R."/>
            <person name="Binder M."/>
            <person name="Bloem J."/>
            <person name="Labutti K."/>
            <person name="Salamov A."/>
            <person name="Andreopoulos B."/>
            <person name="Baker S."/>
            <person name="Barry K."/>
            <person name="Bills G."/>
            <person name="Bluhm B."/>
            <person name="Cannon C."/>
            <person name="Castanera R."/>
            <person name="Culley D."/>
            <person name="Daum C."/>
            <person name="Ezra D."/>
            <person name="Gonzalez J."/>
            <person name="Henrissat B."/>
            <person name="Kuo A."/>
            <person name="Liang C."/>
            <person name="Lipzen A."/>
            <person name="Lutzoni F."/>
            <person name="Magnuson J."/>
            <person name="Mondo S."/>
            <person name="Nolan M."/>
            <person name="Ohm R."/>
            <person name="Pangilinan J."/>
            <person name="Park H.-J."/>
            <person name="Ramirez L."/>
            <person name="Alfaro M."/>
            <person name="Sun H."/>
            <person name="Tritt A."/>
            <person name="Yoshinaga Y."/>
            <person name="Zwiers L.-H."/>
            <person name="Turgeon B."/>
            <person name="Goodwin S."/>
            <person name="Spatafora J."/>
            <person name="Crous P."/>
            <person name="Grigoriev I."/>
        </authorList>
    </citation>
    <scope>NUCLEOTIDE SEQUENCE</scope>
    <source>
        <strain evidence="1">CBS 123094</strain>
    </source>
</reference>
<evidence type="ECO:0000313" key="2">
    <source>
        <dbReference type="Proteomes" id="UP000799779"/>
    </source>
</evidence>
<evidence type="ECO:0000313" key="1">
    <source>
        <dbReference type="EMBL" id="KAF2003878.1"/>
    </source>
</evidence>
<keyword evidence="2" id="KW-1185">Reference proteome</keyword>
<dbReference type="AlphaFoldDB" id="A0A6A5WS57"/>
<name>A0A6A5WS57_9PLEO</name>
<gene>
    <name evidence="1" type="ORF">P154DRAFT_531926</name>
</gene>
<organism evidence="1 2">
    <name type="scientific">Amniculicola lignicola CBS 123094</name>
    <dbReference type="NCBI Taxonomy" id="1392246"/>
    <lineage>
        <taxon>Eukaryota</taxon>
        <taxon>Fungi</taxon>
        <taxon>Dikarya</taxon>
        <taxon>Ascomycota</taxon>
        <taxon>Pezizomycotina</taxon>
        <taxon>Dothideomycetes</taxon>
        <taxon>Pleosporomycetidae</taxon>
        <taxon>Pleosporales</taxon>
        <taxon>Amniculicolaceae</taxon>
        <taxon>Amniculicola</taxon>
    </lineage>
</organism>
<accession>A0A6A5WS57</accession>
<sequence>MASTVEVSAVNGGGRLHYEEDDANLGDLIIYCDRAPGSLNQTRSLRARHPPELSARSSGSILCALHRDADDGGYLGSRRATVPASRGVNLCVLQQEPLSISPMEHMSPTAYAPRPPPVAREIPAYAPMIDLTDAELVTAAVNRSRGPLNDADYVVVLDEDKDLKSLLEAKLQEKLRVL</sequence>
<dbReference type="EMBL" id="ML977570">
    <property type="protein sequence ID" value="KAF2003878.1"/>
    <property type="molecule type" value="Genomic_DNA"/>
</dbReference>
<protein>
    <submittedName>
        <fullName evidence="1">Uncharacterized protein</fullName>
    </submittedName>
</protein>